<feature type="domain" description="Phospholipid/glycerol acyltransferase" evidence="3">
    <location>
        <begin position="29"/>
        <end position="142"/>
    </location>
</feature>
<dbReference type="PANTHER" id="PTHR10434:SF9">
    <property type="entry name" value="PHOSPHOLIPID_GLYCEROL ACYLTRANSFERASE DOMAIN-CONTAINING PROTEIN"/>
    <property type="match status" value="1"/>
</dbReference>
<evidence type="ECO:0000259" key="3">
    <source>
        <dbReference type="SMART" id="SM00563"/>
    </source>
</evidence>
<evidence type="ECO:0000313" key="4">
    <source>
        <dbReference type="EMBL" id="AMD86685.1"/>
    </source>
</evidence>
<dbReference type="GO" id="GO:0006654">
    <property type="term" value="P:phosphatidic acid biosynthetic process"/>
    <property type="evidence" value="ECO:0007669"/>
    <property type="project" value="TreeGrafter"/>
</dbReference>
<proteinExistence type="predicted"/>
<gene>
    <name evidence="4" type="ORF">AXF14_02565</name>
</gene>
<dbReference type="EMBL" id="CP014228">
    <property type="protein sequence ID" value="AMD86685.1"/>
    <property type="molecule type" value="Genomic_DNA"/>
</dbReference>
<dbReference type="Pfam" id="PF01553">
    <property type="entry name" value="Acyltransferase"/>
    <property type="match status" value="1"/>
</dbReference>
<dbReference type="OrthoDB" id="9796839at2"/>
<keyword evidence="5" id="KW-1185">Reference proteome</keyword>
<dbReference type="PANTHER" id="PTHR10434">
    <property type="entry name" value="1-ACYL-SN-GLYCEROL-3-PHOSPHATE ACYLTRANSFERASE"/>
    <property type="match status" value="1"/>
</dbReference>
<dbReference type="SMART" id="SM00563">
    <property type="entry name" value="PlsC"/>
    <property type="match status" value="1"/>
</dbReference>
<dbReference type="RefSeq" id="WP_067940565.1">
    <property type="nucleotide sequence ID" value="NZ_CP014228.1"/>
</dbReference>
<name>A0A0X8JD46_ACTRD</name>
<organism evidence="4 5">
    <name type="scientific">Actinomyces radicidentis</name>
    <dbReference type="NCBI Taxonomy" id="111015"/>
    <lineage>
        <taxon>Bacteria</taxon>
        <taxon>Bacillati</taxon>
        <taxon>Actinomycetota</taxon>
        <taxon>Actinomycetes</taxon>
        <taxon>Actinomycetales</taxon>
        <taxon>Actinomycetaceae</taxon>
        <taxon>Actinomyces</taxon>
    </lineage>
</organism>
<keyword evidence="1 4" id="KW-0808">Transferase</keyword>
<evidence type="ECO:0000313" key="5">
    <source>
        <dbReference type="Proteomes" id="UP000065220"/>
    </source>
</evidence>
<dbReference type="InterPro" id="IPR002123">
    <property type="entry name" value="Plipid/glycerol_acylTrfase"/>
</dbReference>
<dbReference type="KEGG" id="ard:AXF14_02565"/>
<dbReference type="AlphaFoldDB" id="A0A0X8JD46"/>
<dbReference type="Proteomes" id="UP000065220">
    <property type="component" value="Chromosome"/>
</dbReference>
<reference evidence="5" key="1">
    <citation type="submission" date="2016-02" db="EMBL/GenBank/DDBJ databases">
        <authorList>
            <person name="Holder M.E."/>
            <person name="Ajami N.J."/>
            <person name="Petrosino J.F."/>
        </authorList>
    </citation>
    <scope>NUCLEOTIDE SEQUENCE [LARGE SCALE GENOMIC DNA]</scope>
    <source>
        <strain evidence="5">CCUG 36733</strain>
    </source>
</reference>
<accession>A0A0X8JD46</accession>
<sequence>MSLKHAVARAFLAVSPWRVVTQEMPERVVLIGAPHTSYLDGVLMAVSLWSTDRDFRFLVKDSAAHAPVIGGLIRGIGGIPVERSASHGLVEQMIERFADGAPFTLCLTPKGTRGRREYWKSGFYRIATAADVPIQLGFIDRRDRTFGWGPTYRLTGDVRADMDVIRAFYDGKQGVRPELTCVPRLRTEDEAASGSAGA</sequence>
<evidence type="ECO:0000256" key="1">
    <source>
        <dbReference type="ARBA" id="ARBA00022679"/>
    </source>
</evidence>
<keyword evidence="2 4" id="KW-0012">Acyltransferase</keyword>
<dbReference type="SUPFAM" id="SSF69593">
    <property type="entry name" value="Glycerol-3-phosphate (1)-acyltransferase"/>
    <property type="match status" value="1"/>
</dbReference>
<dbReference type="GO" id="GO:0003841">
    <property type="term" value="F:1-acylglycerol-3-phosphate O-acyltransferase activity"/>
    <property type="evidence" value="ECO:0007669"/>
    <property type="project" value="TreeGrafter"/>
</dbReference>
<protein>
    <submittedName>
        <fullName evidence="4">Acyltransferase</fullName>
    </submittedName>
</protein>
<evidence type="ECO:0000256" key="2">
    <source>
        <dbReference type="ARBA" id="ARBA00023315"/>
    </source>
</evidence>